<reference evidence="2" key="1">
    <citation type="submission" date="2021-01" db="EMBL/GenBank/DDBJ databases">
        <authorList>
            <person name="Corre E."/>
            <person name="Pelletier E."/>
            <person name="Niang G."/>
            <person name="Scheremetjew M."/>
            <person name="Finn R."/>
            <person name="Kale V."/>
            <person name="Holt S."/>
            <person name="Cochrane G."/>
            <person name="Meng A."/>
            <person name="Brown T."/>
            <person name="Cohen L."/>
        </authorList>
    </citation>
    <scope>NUCLEOTIDE SEQUENCE</scope>
    <source>
        <strain evidence="2">CCMP1594</strain>
    </source>
</reference>
<evidence type="ECO:0000256" key="1">
    <source>
        <dbReference type="SAM" id="MobiDB-lite"/>
    </source>
</evidence>
<feature type="region of interest" description="Disordered" evidence="1">
    <location>
        <begin position="1"/>
        <end position="44"/>
    </location>
</feature>
<organism evidence="2">
    <name type="scientific">Eutreptiella gymnastica</name>
    <dbReference type="NCBI Taxonomy" id="73025"/>
    <lineage>
        <taxon>Eukaryota</taxon>
        <taxon>Discoba</taxon>
        <taxon>Euglenozoa</taxon>
        <taxon>Euglenida</taxon>
        <taxon>Spirocuta</taxon>
        <taxon>Euglenophyceae</taxon>
        <taxon>Eutreptiales</taxon>
        <taxon>Eutreptiaceae</taxon>
        <taxon>Eutreptiella</taxon>
    </lineage>
</organism>
<evidence type="ECO:0000313" key="2">
    <source>
        <dbReference type="EMBL" id="CAE0821897.1"/>
    </source>
</evidence>
<dbReference type="AlphaFoldDB" id="A0A7S4G186"/>
<accession>A0A7S4G186</accession>
<dbReference type="EMBL" id="HBJA01095509">
    <property type="protein sequence ID" value="CAE0821897.1"/>
    <property type="molecule type" value="Transcribed_RNA"/>
</dbReference>
<name>A0A7S4G186_9EUGL</name>
<gene>
    <name evidence="2" type="ORF">EGYM00163_LOCUS33074</name>
</gene>
<sequence>MGQQPSAPVALKHDTSAVSEPSPMQDEQVEEPAVPEPPRMETREEHALKRAQATAEEAYGYCRGKVFKAGYENSQQIADIICADLVDSSEFGLSWNCFRHLRKESFSTGTSTAATAVVCRHTPNVQAYYVRLECMKKMLQDKRQVSYFNAAVLCQNCNKHEDLFSVKKCFRQRLADDGTTQTAAAGICRHLDPVKRKEAAEKHRQDTMLLKGAQ</sequence>
<proteinExistence type="predicted"/>
<protein>
    <submittedName>
        <fullName evidence="2">Uncharacterized protein</fullName>
    </submittedName>
</protein>